<name>A0ABM8TMP9_9BURK</name>
<evidence type="ECO:0000313" key="1">
    <source>
        <dbReference type="EMBL" id="CAG2155267.1"/>
    </source>
</evidence>
<protein>
    <submittedName>
        <fullName evidence="1">Uncharacterized protein</fullName>
    </submittedName>
</protein>
<organism evidence="1 2">
    <name type="scientific">Cupriavidus numazuensis</name>
    <dbReference type="NCBI Taxonomy" id="221992"/>
    <lineage>
        <taxon>Bacteria</taxon>
        <taxon>Pseudomonadati</taxon>
        <taxon>Pseudomonadota</taxon>
        <taxon>Betaproteobacteria</taxon>
        <taxon>Burkholderiales</taxon>
        <taxon>Burkholderiaceae</taxon>
        <taxon>Cupriavidus</taxon>
    </lineage>
</organism>
<sequence length="30" mass="3140">MSEKVLVAGVGMIPFSKPGASPSTTSRKYL</sequence>
<keyword evidence="2" id="KW-1185">Reference proteome</keyword>
<proteinExistence type="predicted"/>
<comment type="caution">
    <text evidence="1">The sequence shown here is derived from an EMBL/GenBank/DDBJ whole genome shotgun (WGS) entry which is preliminary data.</text>
</comment>
<evidence type="ECO:0000313" key="2">
    <source>
        <dbReference type="Proteomes" id="UP000672657"/>
    </source>
</evidence>
<reference evidence="1 2" key="1">
    <citation type="submission" date="2021-03" db="EMBL/GenBank/DDBJ databases">
        <authorList>
            <person name="Peeters C."/>
        </authorList>
    </citation>
    <scope>NUCLEOTIDE SEQUENCE [LARGE SCALE GENOMIC DNA]</scope>
    <source>
        <strain evidence="1 2">LMG 26411</strain>
    </source>
</reference>
<dbReference type="EMBL" id="CAJPVI010000033">
    <property type="protein sequence ID" value="CAG2155267.1"/>
    <property type="molecule type" value="Genomic_DNA"/>
</dbReference>
<gene>
    <name evidence="1" type="ORF">LMG26411_04861</name>
</gene>
<accession>A0ABM8TMP9</accession>
<dbReference type="Proteomes" id="UP000672657">
    <property type="component" value="Unassembled WGS sequence"/>
</dbReference>